<feature type="transmembrane region" description="Helical" evidence="7">
    <location>
        <begin position="55"/>
        <end position="75"/>
    </location>
</feature>
<reference evidence="8 9" key="1">
    <citation type="submission" date="2018-11" db="EMBL/GenBank/DDBJ databases">
        <title>Haplotype-resolved cattle genomes.</title>
        <authorList>
            <person name="Low W.Y."/>
            <person name="Tearle R."/>
            <person name="Bickhart D.M."/>
            <person name="Rosen B.D."/>
            <person name="Koren S."/>
            <person name="Rhie A."/>
            <person name="Hiendleder S."/>
            <person name="Phillippy A.M."/>
            <person name="Smith T.P.L."/>
            <person name="Williams J.L."/>
        </authorList>
    </citation>
    <scope>NUCLEOTIDE SEQUENCE [LARGE SCALE GENOMIC DNA]</scope>
</reference>
<dbReference type="Ensembl" id="ENSBIXT00000012587.1">
    <property type="protein sequence ID" value="ENSBIXP00000002096.1"/>
    <property type="gene ID" value="ENSBIXG00000006867.1"/>
</dbReference>
<evidence type="ECO:0000256" key="6">
    <source>
        <dbReference type="ARBA" id="ARBA00023273"/>
    </source>
</evidence>
<feature type="transmembrane region" description="Helical" evidence="7">
    <location>
        <begin position="87"/>
        <end position="107"/>
    </location>
</feature>
<feature type="transmembrane region" description="Helical" evidence="7">
    <location>
        <begin position="20"/>
        <end position="43"/>
    </location>
</feature>
<accession>A0A4W2BPZ1</accession>
<comment type="subcellular location">
    <subcellularLocation>
        <location evidence="1">Cell projection</location>
        <location evidence="1">Cilium</location>
    </subcellularLocation>
    <subcellularLocation>
        <location evidence="2">Membrane</location>
        <topology evidence="2">Multi-pass membrane protein</topology>
    </subcellularLocation>
</comment>
<dbReference type="Proteomes" id="UP000314981">
    <property type="component" value="Chromosome 29"/>
</dbReference>
<dbReference type="GO" id="GO:0016020">
    <property type="term" value="C:membrane"/>
    <property type="evidence" value="ECO:0007669"/>
    <property type="project" value="UniProtKB-SubCell"/>
</dbReference>
<dbReference type="AlphaFoldDB" id="A0A4W2BPZ1"/>
<dbReference type="GO" id="GO:1905515">
    <property type="term" value="P:non-motile cilium assembly"/>
    <property type="evidence" value="ECO:0007669"/>
    <property type="project" value="TreeGrafter"/>
</dbReference>
<keyword evidence="5 7" id="KW-0472">Membrane</keyword>
<keyword evidence="6" id="KW-0966">Cell projection</keyword>
<dbReference type="Pfam" id="PF09799">
    <property type="entry name" value="Transmemb_17"/>
    <property type="match status" value="1"/>
</dbReference>
<dbReference type="OMA" id="LRIEYIW"/>
<keyword evidence="3 7" id="KW-0812">Transmembrane</keyword>
<evidence type="ECO:0008006" key="10">
    <source>
        <dbReference type="Google" id="ProtNLM"/>
    </source>
</evidence>
<evidence type="ECO:0000256" key="4">
    <source>
        <dbReference type="ARBA" id="ARBA00022989"/>
    </source>
</evidence>
<evidence type="ECO:0000313" key="8">
    <source>
        <dbReference type="Ensembl" id="ENSBIXP00000002096.1"/>
    </source>
</evidence>
<protein>
    <recommendedName>
        <fullName evidence="10">Transmembrane protein 80</fullName>
    </recommendedName>
</protein>
<reference evidence="8" key="2">
    <citation type="submission" date="2025-08" db="UniProtKB">
        <authorList>
            <consortium name="Ensembl"/>
        </authorList>
    </citation>
    <scope>IDENTIFICATION</scope>
</reference>
<evidence type="ECO:0000256" key="2">
    <source>
        <dbReference type="ARBA" id="ARBA00004141"/>
    </source>
</evidence>
<keyword evidence="9" id="KW-1185">Reference proteome</keyword>
<feature type="transmembrane region" description="Helical" evidence="7">
    <location>
        <begin position="119"/>
        <end position="142"/>
    </location>
</feature>
<dbReference type="PANTHER" id="PTHR13531">
    <property type="entry name" value="GEO07735P1-RELATED-RELATED"/>
    <property type="match status" value="1"/>
</dbReference>
<reference evidence="8" key="3">
    <citation type="submission" date="2025-09" db="UniProtKB">
        <authorList>
            <consortium name="Ensembl"/>
        </authorList>
    </citation>
    <scope>IDENTIFICATION</scope>
</reference>
<evidence type="ECO:0000313" key="9">
    <source>
        <dbReference type="Proteomes" id="UP000314981"/>
    </source>
</evidence>
<organism evidence="8 9">
    <name type="scientific">Bos indicus x Bos taurus</name>
    <name type="common">Hybrid cattle</name>
    <dbReference type="NCBI Taxonomy" id="30522"/>
    <lineage>
        <taxon>Eukaryota</taxon>
        <taxon>Metazoa</taxon>
        <taxon>Chordata</taxon>
        <taxon>Craniata</taxon>
        <taxon>Vertebrata</taxon>
        <taxon>Euteleostomi</taxon>
        <taxon>Mammalia</taxon>
        <taxon>Eutheria</taxon>
        <taxon>Laurasiatheria</taxon>
        <taxon>Artiodactyla</taxon>
        <taxon>Ruminantia</taxon>
        <taxon>Pecora</taxon>
        <taxon>Bovidae</taxon>
        <taxon>Bovinae</taxon>
        <taxon>Bos</taxon>
    </lineage>
</organism>
<evidence type="ECO:0000256" key="5">
    <source>
        <dbReference type="ARBA" id="ARBA00023136"/>
    </source>
</evidence>
<keyword evidence="4 7" id="KW-1133">Transmembrane helix</keyword>
<dbReference type="PANTHER" id="PTHR13531:SF8">
    <property type="entry name" value="TRANSMEMBRANE PROTEIN 80"/>
    <property type="match status" value="1"/>
</dbReference>
<evidence type="ECO:0000256" key="1">
    <source>
        <dbReference type="ARBA" id="ARBA00004138"/>
    </source>
</evidence>
<evidence type="ECO:0000256" key="3">
    <source>
        <dbReference type="ARBA" id="ARBA00022692"/>
    </source>
</evidence>
<dbReference type="GO" id="GO:0035869">
    <property type="term" value="C:ciliary transition zone"/>
    <property type="evidence" value="ECO:0007669"/>
    <property type="project" value="TreeGrafter"/>
</dbReference>
<proteinExistence type="predicted"/>
<dbReference type="InterPro" id="IPR019184">
    <property type="entry name" value="Uncharacterised_TM-17"/>
</dbReference>
<name>A0A4W2BPZ1_BOBOX</name>
<evidence type="ECO:0000256" key="7">
    <source>
        <dbReference type="SAM" id="Phobius"/>
    </source>
</evidence>
<dbReference type="STRING" id="30522.A0A4W2BPZ1"/>
<sequence length="143" mass="15281">MVPSLPGKASSTVLSSLPLQMLLCLSGTYYALYFLATLLLLVYKSQVFTYPHSCLVLDLTLLFLMGILEAIRLYFGTTGNLMEAEVPLAASLVLTVGSALLSAYFLLWQTLVLRADSALGAPLLALHGLEAVLQVVAIAAFVS</sequence>